<protein>
    <recommendedName>
        <fullName evidence="8">Calmodulin-binding protein</fullName>
    </recommendedName>
</protein>
<dbReference type="PANTHER" id="PTHR31250:SF14">
    <property type="entry name" value="IQ DOMAIN-CONTAINING PROTEIN IQM2"/>
    <property type="match status" value="1"/>
</dbReference>
<feature type="region of interest" description="Disordered" evidence="5">
    <location>
        <begin position="302"/>
        <end position="327"/>
    </location>
</feature>
<accession>A0AAN7KKD5</accession>
<dbReference type="AlphaFoldDB" id="A0AAN7KKD5"/>
<name>A0AAN7KKD5_TRANT</name>
<dbReference type="CDD" id="cd23767">
    <property type="entry name" value="IQCD"/>
    <property type="match status" value="1"/>
</dbReference>
<comment type="caution">
    <text evidence="6">The sequence shown here is derived from an EMBL/GenBank/DDBJ whole genome shotgun (WGS) entry which is preliminary data.</text>
</comment>
<evidence type="ECO:0008006" key="8">
    <source>
        <dbReference type="Google" id="ProtNLM"/>
    </source>
</evidence>
<organism evidence="6 7">
    <name type="scientific">Trapa natans</name>
    <name type="common">Water chestnut</name>
    <dbReference type="NCBI Taxonomy" id="22666"/>
    <lineage>
        <taxon>Eukaryota</taxon>
        <taxon>Viridiplantae</taxon>
        <taxon>Streptophyta</taxon>
        <taxon>Embryophyta</taxon>
        <taxon>Tracheophyta</taxon>
        <taxon>Spermatophyta</taxon>
        <taxon>Magnoliopsida</taxon>
        <taxon>eudicotyledons</taxon>
        <taxon>Gunneridae</taxon>
        <taxon>Pentapetalae</taxon>
        <taxon>rosids</taxon>
        <taxon>malvids</taxon>
        <taxon>Myrtales</taxon>
        <taxon>Lythraceae</taxon>
        <taxon>Trapa</taxon>
    </lineage>
</organism>
<keyword evidence="3" id="KW-0963">Cytoplasm</keyword>
<proteinExistence type="predicted"/>
<evidence type="ECO:0000256" key="2">
    <source>
        <dbReference type="ARBA" id="ARBA00004496"/>
    </source>
</evidence>
<dbReference type="GO" id="GO:0005737">
    <property type="term" value="C:cytoplasm"/>
    <property type="evidence" value="ECO:0007669"/>
    <property type="project" value="UniProtKB-SubCell"/>
</dbReference>
<evidence type="ECO:0000313" key="7">
    <source>
        <dbReference type="Proteomes" id="UP001346149"/>
    </source>
</evidence>
<sequence length="343" mass="38386">MSTLSQAAGLTGAKLEKGQYQTTMELPILDRVDKEHDAALKLQKVYRSFRTRRKLADCAVLVQKRWEVSDFVQLNNSSVSYFDGCKHETGVSRWLDVGEGKEVNLLEKCPRSKLHQQCIKYLGPMERKPYEVYISTDGKLFHKQTGAPLHTAGEGGDVKWIFVLSTTKIMYVGRKKKGSFQHSSFLAGGAALAAGRLVVEDGILKSAWPHSGHYRPTAENFRDFLSFLQENKVDLTSVKVKQETRLDSWEVDTEDSTEVLQVGKQLSGTWTTGAGPRIRYVRDYPPELQVQVLEQVSLSPRSSSRLSCSSENNSGFSPGKPTPWNQKGNILMKEAAVICQSPR</sequence>
<dbReference type="PANTHER" id="PTHR31250">
    <property type="entry name" value="IQ DOMAIN-CONTAINING PROTEIN IQM3"/>
    <property type="match status" value="1"/>
</dbReference>
<feature type="compositionally biased region" description="Low complexity" evidence="5">
    <location>
        <begin position="302"/>
        <end position="314"/>
    </location>
</feature>
<dbReference type="GO" id="GO:0005634">
    <property type="term" value="C:nucleus"/>
    <property type="evidence" value="ECO:0007669"/>
    <property type="project" value="UniProtKB-SubCell"/>
</dbReference>
<dbReference type="InterPro" id="IPR044159">
    <property type="entry name" value="IQM"/>
</dbReference>
<evidence type="ECO:0000256" key="5">
    <source>
        <dbReference type="SAM" id="MobiDB-lite"/>
    </source>
</evidence>
<dbReference type="EMBL" id="JAXQNO010000023">
    <property type="protein sequence ID" value="KAK4765696.1"/>
    <property type="molecule type" value="Genomic_DNA"/>
</dbReference>
<dbReference type="Proteomes" id="UP001346149">
    <property type="component" value="Unassembled WGS sequence"/>
</dbReference>
<evidence type="ECO:0000313" key="6">
    <source>
        <dbReference type="EMBL" id="KAK4765696.1"/>
    </source>
</evidence>
<evidence type="ECO:0000256" key="3">
    <source>
        <dbReference type="ARBA" id="ARBA00022490"/>
    </source>
</evidence>
<evidence type="ECO:0000256" key="4">
    <source>
        <dbReference type="ARBA" id="ARBA00023242"/>
    </source>
</evidence>
<comment type="subcellular location">
    <subcellularLocation>
        <location evidence="2">Cytoplasm</location>
    </subcellularLocation>
    <subcellularLocation>
        <location evidence="1">Nucleus</location>
    </subcellularLocation>
</comment>
<keyword evidence="7" id="KW-1185">Reference proteome</keyword>
<dbReference type="PROSITE" id="PS50096">
    <property type="entry name" value="IQ"/>
    <property type="match status" value="1"/>
</dbReference>
<reference evidence="6 7" key="1">
    <citation type="journal article" date="2023" name="Hortic Res">
        <title>Pangenome of water caltrop reveals structural variations and asymmetric subgenome divergence after allopolyploidization.</title>
        <authorList>
            <person name="Zhang X."/>
            <person name="Chen Y."/>
            <person name="Wang L."/>
            <person name="Yuan Y."/>
            <person name="Fang M."/>
            <person name="Shi L."/>
            <person name="Lu R."/>
            <person name="Comes H.P."/>
            <person name="Ma Y."/>
            <person name="Chen Y."/>
            <person name="Huang G."/>
            <person name="Zhou Y."/>
            <person name="Zheng Z."/>
            <person name="Qiu Y."/>
        </authorList>
    </citation>
    <scope>NUCLEOTIDE SEQUENCE [LARGE SCALE GENOMIC DNA]</scope>
    <source>
        <strain evidence="6">F231</strain>
    </source>
</reference>
<keyword evidence="4" id="KW-0539">Nucleus</keyword>
<evidence type="ECO:0000256" key="1">
    <source>
        <dbReference type="ARBA" id="ARBA00004123"/>
    </source>
</evidence>
<gene>
    <name evidence="6" type="ORF">SAY86_026786</name>
</gene>